<dbReference type="InterPro" id="IPR011043">
    <property type="entry name" value="Gal_Oxase/kelch_b-propeller"/>
</dbReference>
<evidence type="ECO:0000259" key="3">
    <source>
        <dbReference type="PROSITE" id="PS50097"/>
    </source>
</evidence>
<dbReference type="SMART" id="SM00225">
    <property type="entry name" value="BTB"/>
    <property type="match status" value="1"/>
</dbReference>
<protein>
    <recommendedName>
        <fullName evidence="3">BTB domain-containing protein</fullName>
    </recommendedName>
</protein>
<name>A0A7J7KM78_BUGNE</name>
<dbReference type="InterPro" id="IPR011705">
    <property type="entry name" value="BACK"/>
</dbReference>
<feature type="domain" description="BTB" evidence="3">
    <location>
        <begin position="24"/>
        <end position="91"/>
    </location>
</feature>
<dbReference type="Gene3D" id="2.120.10.80">
    <property type="entry name" value="Kelch-type beta propeller"/>
    <property type="match status" value="2"/>
</dbReference>
<keyword evidence="1" id="KW-0880">Kelch repeat</keyword>
<proteinExistence type="predicted"/>
<dbReference type="PANTHER" id="PTHR45632">
    <property type="entry name" value="LD33804P"/>
    <property type="match status" value="1"/>
</dbReference>
<dbReference type="Pfam" id="PF00651">
    <property type="entry name" value="BTB"/>
    <property type="match status" value="1"/>
</dbReference>
<evidence type="ECO:0000313" key="5">
    <source>
        <dbReference type="Proteomes" id="UP000593567"/>
    </source>
</evidence>
<comment type="caution">
    <text evidence="4">The sequence shown here is derived from an EMBL/GenBank/DDBJ whole genome shotgun (WGS) entry which is preliminary data.</text>
</comment>
<reference evidence="4" key="1">
    <citation type="submission" date="2020-06" db="EMBL/GenBank/DDBJ databases">
        <title>Draft genome of Bugula neritina, a colonial animal packing powerful symbionts and potential medicines.</title>
        <authorList>
            <person name="Rayko M."/>
        </authorList>
    </citation>
    <scope>NUCLEOTIDE SEQUENCE [LARGE SCALE GENOMIC DNA]</scope>
    <source>
        <strain evidence="4">Kwan_BN1</strain>
    </source>
</reference>
<dbReference type="InterPro" id="IPR015915">
    <property type="entry name" value="Kelch-typ_b-propeller"/>
</dbReference>
<gene>
    <name evidence="4" type="ORF">EB796_002451</name>
</gene>
<dbReference type="Pfam" id="PF01344">
    <property type="entry name" value="Kelch_1"/>
    <property type="match status" value="3"/>
</dbReference>
<dbReference type="Proteomes" id="UP000593567">
    <property type="component" value="Unassembled WGS sequence"/>
</dbReference>
<dbReference type="FunFam" id="1.25.40.420:FF:000001">
    <property type="entry name" value="Kelch-like family member 12"/>
    <property type="match status" value="1"/>
</dbReference>
<accession>A0A7J7KM78</accession>
<dbReference type="Gene3D" id="3.30.710.10">
    <property type="entry name" value="Potassium Channel Kv1.1, Chain A"/>
    <property type="match status" value="1"/>
</dbReference>
<dbReference type="InterPro" id="IPR011333">
    <property type="entry name" value="SKP1/BTB/POZ_sf"/>
</dbReference>
<organism evidence="4 5">
    <name type="scientific">Bugula neritina</name>
    <name type="common">Brown bryozoan</name>
    <name type="synonym">Sertularia neritina</name>
    <dbReference type="NCBI Taxonomy" id="10212"/>
    <lineage>
        <taxon>Eukaryota</taxon>
        <taxon>Metazoa</taxon>
        <taxon>Spiralia</taxon>
        <taxon>Lophotrochozoa</taxon>
        <taxon>Bryozoa</taxon>
        <taxon>Gymnolaemata</taxon>
        <taxon>Cheilostomatida</taxon>
        <taxon>Flustrina</taxon>
        <taxon>Buguloidea</taxon>
        <taxon>Bugulidae</taxon>
        <taxon>Bugula</taxon>
    </lineage>
</organism>
<evidence type="ECO:0000313" key="4">
    <source>
        <dbReference type="EMBL" id="KAF6039256.1"/>
    </source>
</evidence>
<dbReference type="InterPro" id="IPR000210">
    <property type="entry name" value="BTB/POZ_dom"/>
</dbReference>
<dbReference type="SMART" id="SM00875">
    <property type="entry name" value="BACK"/>
    <property type="match status" value="1"/>
</dbReference>
<dbReference type="EMBL" id="VXIV02000288">
    <property type="protein sequence ID" value="KAF6039256.1"/>
    <property type="molecule type" value="Genomic_DNA"/>
</dbReference>
<sequence>MVAISCFETVFGGLESIWNTGTFSDVEVLVGHESYFAHKVILSAHSPMLQAMFTSDMKESKMCQVRLDSICRSSLAELLHFMYKGVIELNNYNVRDVMYVADQLLMRKLVELCADYMLQHLEITNCIDVMRVADAHSCENLRVAALSFICQNFSQVSKEISFLQLELCEVISLLNTKELPFSDETDILAAAMEWLSYDIGNRKQHAFRLLSVVRFRSITIKDLDNVLARIHCTNDVAFHVIIMSIKRDLFTGKLFRNPNFCKPKRQSNSILIFGGAVLGRHGVIDSTNSLYHYNTINNTWKKLESFSFSRYKHGMGVIGDRVYLVGGQSECYSITSSVECYCITTGLWKTLCSTIDFRINPMVTVVNGRMFVSSVDDGNELPSSLIEVYDSISNIWSPYKSNIGWKPMNTGVTARYKDKLYELVVEGTLSNLRVTPLFLDSDIYNRLDIGVFGDVYYPHPPLPCVRYNCTMVVMADRIYIIGGSSSPLLVDYTYRSKGSKTVYCLNFSKNKWEVVSPLIASRCGHTAKVVGKKIYVFGGQNPDLEPTRHLMEVYDTDTDTWQSLAQPCNFMFSSSFAY</sequence>
<dbReference type="SMART" id="SM00612">
    <property type="entry name" value="Kelch"/>
    <property type="match status" value="4"/>
</dbReference>
<dbReference type="SUPFAM" id="SSF50965">
    <property type="entry name" value="Galactose oxidase, central domain"/>
    <property type="match status" value="1"/>
</dbReference>
<dbReference type="SUPFAM" id="SSF54695">
    <property type="entry name" value="POZ domain"/>
    <property type="match status" value="1"/>
</dbReference>
<keyword evidence="2" id="KW-0677">Repeat</keyword>
<dbReference type="Gene3D" id="1.25.40.420">
    <property type="match status" value="1"/>
</dbReference>
<dbReference type="PROSITE" id="PS50097">
    <property type="entry name" value="BTB"/>
    <property type="match status" value="1"/>
</dbReference>
<keyword evidence="5" id="KW-1185">Reference proteome</keyword>
<dbReference type="Pfam" id="PF07707">
    <property type="entry name" value="BACK"/>
    <property type="match status" value="1"/>
</dbReference>
<evidence type="ECO:0000256" key="2">
    <source>
        <dbReference type="ARBA" id="ARBA00022737"/>
    </source>
</evidence>
<dbReference type="OrthoDB" id="6273668at2759"/>
<dbReference type="PANTHER" id="PTHR45632:SF3">
    <property type="entry name" value="KELCH-LIKE PROTEIN 32"/>
    <property type="match status" value="1"/>
</dbReference>
<dbReference type="AlphaFoldDB" id="A0A7J7KM78"/>
<evidence type="ECO:0000256" key="1">
    <source>
        <dbReference type="ARBA" id="ARBA00022441"/>
    </source>
</evidence>
<dbReference type="InterPro" id="IPR006652">
    <property type="entry name" value="Kelch_1"/>
</dbReference>